<dbReference type="AlphaFoldDB" id="A0A1T4PGA7"/>
<dbReference type="STRING" id="28122.SAMN02745108_01924"/>
<dbReference type="RefSeq" id="WP_078776768.1">
    <property type="nucleotide sequence ID" value="NZ_FUWU01000034.1"/>
</dbReference>
<accession>A0A1T4PGA7</accession>
<organism evidence="2 3">
    <name type="scientific">Fibrobacter intestinalis</name>
    <dbReference type="NCBI Taxonomy" id="28122"/>
    <lineage>
        <taxon>Bacteria</taxon>
        <taxon>Pseudomonadati</taxon>
        <taxon>Fibrobacterota</taxon>
        <taxon>Fibrobacteria</taxon>
        <taxon>Fibrobacterales</taxon>
        <taxon>Fibrobacteraceae</taxon>
        <taxon>Fibrobacter</taxon>
    </lineage>
</organism>
<sequence>MKKFFCIVFLLTGIQAFSACALAEGSVQFLSTNELSVASAPDVRGAGSFLKRDSLMFRLRGGFSKGETGSMGHRKVENKAAPTVCGDVGKCSASQRMQILEEAKNVDVSYRVERDLFYGMFDLTKKFRTFFLNAAVGYDAGLFHSFELGVNYEHFEAGTFVFMRFAGIESRYGIKRYSCYCDGGSNCHFSEDVSLDEVDDISLQLGFGVSAAVYLGRYSLGYSLSFYEFSHPEYNDVRTKLDLPWVATSRLGLGVLVARHLELRTGVVNVAAGFDESLWAGFAELGLRI</sequence>
<evidence type="ECO:0008006" key="4">
    <source>
        <dbReference type="Google" id="ProtNLM"/>
    </source>
</evidence>
<keyword evidence="1" id="KW-0732">Signal</keyword>
<evidence type="ECO:0000313" key="2">
    <source>
        <dbReference type="EMBL" id="SJZ90421.1"/>
    </source>
</evidence>
<dbReference type="EMBL" id="FUWU01000034">
    <property type="protein sequence ID" value="SJZ90421.1"/>
    <property type="molecule type" value="Genomic_DNA"/>
</dbReference>
<feature type="chain" id="PRO_5012459321" description="Outer membrane protein beta-barrel domain-containing protein" evidence="1">
    <location>
        <begin position="22"/>
        <end position="289"/>
    </location>
</feature>
<feature type="signal peptide" evidence="1">
    <location>
        <begin position="1"/>
        <end position="21"/>
    </location>
</feature>
<evidence type="ECO:0000313" key="3">
    <source>
        <dbReference type="Proteomes" id="UP000190449"/>
    </source>
</evidence>
<gene>
    <name evidence="2" type="ORF">SAMN02745108_01924</name>
</gene>
<reference evidence="2 3" key="1">
    <citation type="submission" date="2017-02" db="EMBL/GenBank/DDBJ databases">
        <authorList>
            <person name="Peterson S.W."/>
        </authorList>
    </citation>
    <scope>NUCLEOTIDE SEQUENCE [LARGE SCALE GENOMIC DNA]</scope>
    <source>
        <strain evidence="2 3">ATCC 43854</strain>
    </source>
</reference>
<dbReference type="Proteomes" id="UP000190449">
    <property type="component" value="Unassembled WGS sequence"/>
</dbReference>
<name>A0A1T4PGA7_9BACT</name>
<proteinExistence type="predicted"/>
<dbReference type="PROSITE" id="PS51257">
    <property type="entry name" value="PROKAR_LIPOPROTEIN"/>
    <property type="match status" value="1"/>
</dbReference>
<evidence type="ECO:0000256" key="1">
    <source>
        <dbReference type="SAM" id="SignalP"/>
    </source>
</evidence>
<protein>
    <recommendedName>
        <fullName evidence="4">Outer membrane protein beta-barrel domain-containing protein</fullName>
    </recommendedName>
</protein>